<proteinExistence type="predicted"/>
<dbReference type="EMBL" id="CH473972">
    <property type="protein sequence ID" value="EDL92673.1"/>
    <property type="molecule type" value="Genomic_DNA"/>
</dbReference>
<evidence type="ECO:0000313" key="2">
    <source>
        <dbReference type="Proteomes" id="UP000234681"/>
    </source>
</evidence>
<name>A6IZJ5_RAT</name>
<reference evidence="2" key="1">
    <citation type="submission" date="2005-09" db="EMBL/GenBank/DDBJ databases">
        <authorList>
            <person name="Mural R.J."/>
            <person name="Li P.W."/>
            <person name="Adams M.D."/>
            <person name="Amanatides P.G."/>
            <person name="Baden-Tillson H."/>
            <person name="Barnstead M."/>
            <person name="Chin S.H."/>
            <person name="Dew I."/>
            <person name="Evans C.A."/>
            <person name="Ferriera S."/>
            <person name="Flanigan M."/>
            <person name="Fosler C."/>
            <person name="Glodek A."/>
            <person name="Gu Z."/>
            <person name="Holt R.A."/>
            <person name="Jennings D."/>
            <person name="Kraft C.L."/>
            <person name="Lu F."/>
            <person name="Nguyen T."/>
            <person name="Nusskern D.R."/>
            <person name="Pfannkoch C.M."/>
            <person name="Sitter C."/>
            <person name="Sutton G.G."/>
            <person name="Venter J.C."/>
            <person name="Wang Z."/>
            <person name="Woodage T."/>
            <person name="Zheng X.H."/>
            <person name="Zhong F."/>
        </authorList>
    </citation>
    <scope>NUCLEOTIDE SEQUENCE [LARGE SCALE GENOMIC DNA]</scope>
    <source>
        <strain>BN</strain>
        <strain evidence="2">Sprague-Dawley</strain>
    </source>
</reference>
<dbReference type="InterPro" id="IPR038801">
    <property type="entry name" value="TAF1C"/>
</dbReference>
<dbReference type="AlphaFoldDB" id="A6IZJ5"/>
<sequence length="186" mass="19997">MVDIQGPPGCGLLLFCAGAEAACQKGERVLLAQYLGQPGPASTSLHLICTQFSIYLMDERLPLVPMLKWDHGLPSAPLLARLLPPASPGYPRPLLLGGQGGQVQLLHIAGQPGRWGVGWGGSLWRHASAGTGMPSSLSFLQERGLPFPSWQDLLSLCPPSPTPSLPFPCWNPRGSSSCRNVWRRRS</sequence>
<gene>
    <name evidence="1" type="ORF">rCG_51282</name>
</gene>
<dbReference type="GO" id="GO:0006360">
    <property type="term" value="P:transcription by RNA polymerase I"/>
    <property type="evidence" value="ECO:0007669"/>
    <property type="project" value="InterPro"/>
</dbReference>
<protein>
    <submittedName>
        <fullName evidence="1">RCG51282</fullName>
    </submittedName>
</protein>
<dbReference type="PANTHER" id="PTHR15319">
    <property type="entry name" value="TATA BOX-BINDING PROTEIN ASSOCIATED FACTOR RNA POLYMERASE I SUBUNIT C"/>
    <property type="match status" value="1"/>
</dbReference>
<dbReference type="PANTHER" id="PTHR15319:SF1">
    <property type="entry name" value="TATA BOX-BINDING PROTEIN-ASSOCIATED FACTOR RNA POLYMERASE I SUBUNIT C"/>
    <property type="match status" value="1"/>
</dbReference>
<dbReference type="Proteomes" id="UP000234681">
    <property type="component" value="Chromosome 19"/>
</dbReference>
<evidence type="ECO:0000313" key="1">
    <source>
        <dbReference type="EMBL" id="EDL92673.1"/>
    </source>
</evidence>
<accession>A6IZJ5</accession>
<organism evidence="1 2">
    <name type="scientific">Rattus norvegicus</name>
    <name type="common">Rat</name>
    <dbReference type="NCBI Taxonomy" id="10116"/>
    <lineage>
        <taxon>Eukaryota</taxon>
        <taxon>Metazoa</taxon>
        <taxon>Chordata</taxon>
        <taxon>Craniata</taxon>
        <taxon>Vertebrata</taxon>
        <taxon>Euteleostomi</taxon>
        <taxon>Mammalia</taxon>
        <taxon>Eutheria</taxon>
        <taxon>Euarchontoglires</taxon>
        <taxon>Glires</taxon>
        <taxon>Rodentia</taxon>
        <taxon>Myomorpha</taxon>
        <taxon>Muroidea</taxon>
        <taxon>Muridae</taxon>
        <taxon>Murinae</taxon>
        <taxon>Rattus</taxon>
    </lineage>
</organism>